<evidence type="ECO:0000256" key="1">
    <source>
        <dbReference type="ARBA" id="ARBA00022801"/>
    </source>
</evidence>
<dbReference type="InterPro" id="IPR023631">
    <property type="entry name" value="Amidase_dom"/>
</dbReference>
<reference evidence="3" key="1">
    <citation type="submission" date="2021-02" db="EMBL/GenBank/DDBJ databases">
        <authorList>
            <person name="Nowell W R."/>
        </authorList>
    </citation>
    <scope>NUCLEOTIDE SEQUENCE</scope>
</reference>
<dbReference type="Proteomes" id="UP000681967">
    <property type="component" value="Unassembled WGS sequence"/>
</dbReference>
<organism evidence="3 4">
    <name type="scientific">Rotaria magnacalcarata</name>
    <dbReference type="NCBI Taxonomy" id="392030"/>
    <lineage>
        <taxon>Eukaryota</taxon>
        <taxon>Metazoa</taxon>
        <taxon>Spiralia</taxon>
        <taxon>Gnathifera</taxon>
        <taxon>Rotifera</taxon>
        <taxon>Eurotatoria</taxon>
        <taxon>Bdelloidea</taxon>
        <taxon>Philodinida</taxon>
        <taxon>Philodinidae</taxon>
        <taxon>Rotaria</taxon>
    </lineage>
</organism>
<dbReference type="GO" id="GO:0016787">
    <property type="term" value="F:hydrolase activity"/>
    <property type="evidence" value="ECO:0007669"/>
    <property type="project" value="UniProtKB-KW"/>
</dbReference>
<evidence type="ECO:0000313" key="4">
    <source>
        <dbReference type="Proteomes" id="UP000681967"/>
    </source>
</evidence>
<gene>
    <name evidence="3" type="ORF">BYL167_LOCUS32717</name>
</gene>
<dbReference type="Pfam" id="PF01425">
    <property type="entry name" value="Amidase"/>
    <property type="match status" value="1"/>
</dbReference>
<dbReference type="Gene3D" id="3.90.1300.10">
    <property type="entry name" value="Amidase signature (AS) domain"/>
    <property type="match status" value="1"/>
</dbReference>
<dbReference type="PANTHER" id="PTHR46072:SF4">
    <property type="entry name" value="AMIDASE C550.07-RELATED"/>
    <property type="match status" value="1"/>
</dbReference>
<evidence type="ECO:0000259" key="2">
    <source>
        <dbReference type="Pfam" id="PF01425"/>
    </source>
</evidence>
<comment type="caution">
    <text evidence="3">The sequence shown here is derived from an EMBL/GenBank/DDBJ whole genome shotgun (WGS) entry which is preliminary data.</text>
</comment>
<dbReference type="EMBL" id="CAJOBH010061458">
    <property type="protein sequence ID" value="CAF4427021.1"/>
    <property type="molecule type" value="Genomic_DNA"/>
</dbReference>
<sequence length="235" mass="27306">GPLVRAREDIHLFMKTILDTEPWLRDPSLVPIPWRSIALHATDFTVAVMWNDNVVHPHPPIIRALHETKSWDLISPLYYCNGAEEERNIRAEVNEQPLPLTEWILSQPQAMKRNWTEMNELITERENYRNRYAHIWNEREISLNCSIDCLLTPVSSSAAPQHAAVFPVTTVNLMKDKVVIDYKPRNVLDEENFKLYTSADSYSNAPIGLQVVCRRYNDEKLMKCLEIIERAMGRP</sequence>
<dbReference type="AlphaFoldDB" id="A0A8S2W1A1"/>
<proteinExistence type="predicted"/>
<name>A0A8S2W1A1_9BILA</name>
<protein>
    <recommendedName>
        <fullName evidence="2">Amidase domain-containing protein</fullName>
    </recommendedName>
</protein>
<evidence type="ECO:0000313" key="3">
    <source>
        <dbReference type="EMBL" id="CAF4427021.1"/>
    </source>
</evidence>
<dbReference type="PANTHER" id="PTHR46072">
    <property type="entry name" value="AMIDASE-RELATED-RELATED"/>
    <property type="match status" value="1"/>
</dbReference>
<feature type="non-terminal residue" evidence="3">
    <location>
        <position position="1"/>
    </location>
</feature>
<feature type="domain" description="Amidase" evidence="2">
    <location>
        <begin position="118"/>
        <end position="221"/>
    </location>
</feature>
<dbReference type="InterPro" id="IPR036928">
    <property type="entry name" value="AS_sf"/>
</dbReference>
<accession>A0A8S2W1A1</accession>
<keyword evidence="1" id="KW-0378">Hydrolase</keyword>
<dbReference type="SUPFAM" id="SSF75304">
    <property type="entry name" value="Amidase signature (AS) enzymes"/>
    <property type="match status" value="1"/>
</dbReference>